<protein>
    <submittedName>
        <fullName evidence="1">Uncharacterized protein</fullName>
    </submittedName>
</protein>
<dbReference type="Proteomes" id="UP000440578">
    <property type="component" value="Unassembled WGS sequence"/>
</dbReference>
<evidence type="ECO:0000313" key="1">
    <source>
        <dbReference type="EMBL" id="KAF0298019.1"/>
    </source>
</evidence>
<organism evidence="1 2">
    <name type="scientific">Amphibalanus amphitrite</name>
    <name type="common">Striped barnacle</name>
    <name type="synonym">Balanus amphitrite</name>
    <dbReference type="NCBI Taxonomy" id="1232801"/>
    <lineage>
        <taxon>Eukaryota</taxon>
        <taxon>Metazoa</taxon>
        <taxon>Ecdysozoa</taxon>
        <taxon>Arthropoda</taxon>
        <taxon>Crustacea</taxon>
        <taxon>Multicrustacea</taxon>
        <taxon>Cirripedia</taxon>
        <taxon>Thoracica</taxon>
        <taxon>Thoracicalcarea</taxon>
        <taxon>Balanomorpha</taxon>
        <taxon>Balanoidea</taxon>
        <taxon>Balanidae</taxon>
        <taxon>Amphibalaninae</taxon>
        <taxon>Amphibalanus</taxon>
    </lineage>
</organism>
<dbReference type="OrthoDB" id="6393928at2759"/>
<comment type="caution">
    <text evidence="1">The sequence shown here is derived from an EMBL/GenBank/DDBJ whole genome shotgun (WGS) entry which is preliminary data.</text>
</comment>
<name>A0A6A4VYR0_AMPAM</name>
<gene>
    <name evidence="1" type="ORF">FJT64_004604</name>
</gene>
<dbReference type="EMBL" id="VIIS01001449">
    <property type="protein sequence ID" value="KAF0298019.1"/>
    <property type="molecule type" value="Genomic_DNA"/>
</dbReference>
<accession>A0A6A4VYR0</accession>
<dbReference type="AlphaFoldDB" id="A0A6A4VYR0"/>
<proteinExistence type="predicted"/>
<keyword evidence="2" id="KW-1185">Reference proteome</keyword>
<sequence length="157" mass="16956">MYKSAGAAALSQSSIRPTMSPRQCPLPLPMVPVVLLLVTVAVRCPTALAMPTNEVLDDRVLFSKLQTCYIASGMDDLDPSVTPDTMPSVEQRSDILQSFLDCCSKQDFPAIEALEARKQKSNGEEVSSLLKELQSTIQAVYKKYLMGSSVGLTVPGS</sequence>
<evidence type="ECO:0000313" key="2">
    <source>
        <dbReference type="Proteomes" id="UP000440578"/>
    </source>
</evidence>
<reference evidence="1 2" key="1">
    <citation type="submission" date="2019-07" db="EMBL/GenBank/DDBJ databases">
        <title>Draft genome assembly of a fouling barnacle, Amphibalanus amphitrite (Darwin, 1854): The first reference genome for Thecostraca.</title>
        <authorList>
            <person name="Kim W."/>
        </authorList>
    </citation>
    <scope>NUCLEOTIDE SEQUENCE [LARGE SCALE GENOMIC DNA]</scope>
    <source>
        <strain evidence="1">SNU_AA5</strain>
        <tissue evidence="1">Soma without cirri and trophi</tissue>
    </source>
</reference>